<dbReference type="EMBL" id="JAATOP010000001">
    <property type="protein sequence ID" value="NIY71307.1"/>
    <property type="molecule type" value="Genomic_DNA"/>
</dbReference>
<reference evidence="8 9" key="1">
    <citation type="submission" date="2020-03" db="EMBL/GenBank/DDBJ databases">
        <title>Bacterial isolates of synthetic phycosphere.</title>
        <authorList>
            <person name="Fu H."/>
            <person name="Moran M.A."/>
        </authorList>
    </citation>
    <scope>NUCLEOTIDE SEQUENCE [LARGE SCALE GENOMIC DNA]</scope>
    <source>
        <strain evidence="8 9">HF1</strain>
    </source>
</reference>
<evidence type="ECO:0000256" key="2">
    <source>
        <dbReference type="ARBA" id="ARBA00007613"/>
    </source>
</evidence>
<sequence>MAAVFGLSASLASAETFGQALSSAYENSGLLEYNRAVLRAADEDVAQAVASLRPAVSWSSSHSRAYDFDGNLLQTSTELARISASFDIWDAGIGAMGVEQQKATVLATRESLKSVELDVLSSAVSAYLNVQTAGEFVNLRESNVRVLTQELRAARDRFDVGEVTRTDVSIAEAALASARSLLAVAQGSLANAREAYVVTIGHLPSNLQGVPVAPLPMNLTDAQAYAVRNHPTVVALQHQIAAAEIGLTRAQNATMPTVSATATAGIDEDFNGAAQFGINAGGPIYLGGQLDSTVRQVRDRIDGLRAQLHRASLLIEQGVANAYSNYQVAVSASEAYSRQVSAAQLAFDGVREEASAGSRTTIDVLNAEQDLLDARANRVSAQADVVLASYGVLYAMGLLNASHLNLDVTQYDVEAHYNLVADAPLARSEQGAALERVLEALR</sequence>
<dbReference type="Pfam" id="PF02321">
    <property type="entry name" value="OEP"/>
    <property type="match status" value="2"/>
</dbReference>
<comment type="subcellular location">
    <subcellularLocation>
        <location evidence="1">Cell outer membrane</location>
    </subcellularLocation>
</comment>
<keyword evidence="9" id="KW-1185">Reference proteome</keyword>
<dbReference type="InterPro" id="IPR010130">
    <property type="entry name" value="T1SS_OMP_TolC"/>
</dbReference>
<evidence type="ECO:0000256" key="3">
    <source>
        <dbReference type="ARBA" id="ARBA00022448"/>
    </source>
</evidence>
<protein>
    <submittedName>
        <fullName evidence="8">TolC family outer membrane protein</fullName>
    </submittedName>
</protein>
<accession>A0ABX0VXB1</accession>
<comment type="similarity">
    <text evidence="2">Belongs to the outer membrane factor (OMF) (TC 1.B.17) family.</text>
</comment>
<evidence type="ECO:0000256" key="4">
    <source>
        <dbReference type="ARBA" id="ARBA00022452"/>
    </source>
</evidence>
<dbReference type="NCBIfam" id="TIGR01844">
    <property type="entry name" value="type_I_sec_TolC"/>
    <property type="match status" value="1"/>
</dbReference>
<evidence type="ECO:0000313" key="8">
    <source>
        <dbReference type="EMBL" id="NIY71307.1"/>
    </source>
</evidence>
<evidence type="ECO:0000256" key="6">
    <source>
        <dbReference type="ARBA" id="ARBA00023136"/>
    </source>
</evidence>
<dbReference type="SUPFAM" id="SSF56954">
    <property type="entry name" value="Outer membrane efflux proteins (OEP)"/>
    <property type="match status" value="1"/>
</dbReference>
<gene>
    <name evidence="8" type="ORF">HCZ30_02530</name>
</gene>
<evidence type="ECO:0000256" key="5">
    <source>
        <dbReference type="ARBA" id="ARBA00022692"/>
    </source>
</evidence>
<comment type="caution">
    <text evidence="8">The sequence shown here is derived from an EMBL/GenBank/DDBJ whole genome shotgun (WGS) entry which is preliminary data.</text>
</comment>
<keyword evidence="5" id="KW-0812">Transmembrane</keyword>
<dbReference type="Gene3D" id="1.20.1600.10">
    <property type="entry name" value="Outer membrane efflux proteins (OEP)"/>
    <property type="match status" value="1"/>
</dbReference>
<evidence type="ECO:0000256" key="1">
    <source>
        <dbReference type="ARBA" id="ARBA00004442"/>
    </source>
</evidence>
<keyword evidence="4" id="KW-1134">Transmembrane beta strand</keyword>
<dbReference type="Proteomes" id="UP000709466">
    <property type="component" value="Unassembled WGS sequence"/>
</dbReference>
<dbReference type="InterPro" id="IPR003423">
    <property type="entry name" value="OMP_efflux"/>
</dbReference>
<keyword evidence="3" id="KW-0813">Transport</keyword>
<dbReference type="PANTHER" id="PTHR30026">
    <property type="entry name" value="OUTER MEMBRANE PROTEIN TOLC"/>
    <property type="match status" value="1"/>
</dbReference>
<organism evidence="8 9">
    <name type="scientific">Marivivens donghaensis</name>
    <dbReference type="NCBI Taxonomy" id="1699413"/>
    <lineage>
        <taxon>Bacteria</taxon>
        <taxon>Pseudomonadati</taxon>
        <taxon>Pseudomonadota</taxon>
        <taxon>Alphaproteobacteria</taxon>
        <taxon>Rhodobacterales</taxon>
        <taxon>Paracoccaceae</taxon>
        <taxon>Marivivens group</taxon>
        <taxon>Marivivens</taxon>
    </lineage>
</organism>
<keyword evidence="7" id="KW-0998">Cell outer membrane</keyword>
<dbReference type="InterPro" id="IPR051906">
    <property type="entry name" value="TolC-like"/>
</dbReference>
<proteinExistence type="inferred from homology"/>
<dbReference type="PANTHER" id="PTHR30026:SF22">
    <property type="entry name" value="OUTER MEMBRANE EFFLUX PROTEIN"/>
    <property type="match status" value="1"/>
</dbReference>
<evidence type="ECO:0000313" key="9">
    <source>
        <dbReference type="Proteomes" id="UP000709466"/>
    </source>
</evidence>
<evidence type="ECO:0000256" key="7">
    <source>
        <dbReference type="ARBA" id="ARBA00023237"/>
    </source>
</evidence>
<keyword evidence="6" id="KW-0472">Membrane</keyword>
<name>A0ABX0VXB1_9RHOB</name>